<keyword evidence="3" id="KW-0808">Transferase</keyword>
<dbReference type="GO" id="GO:0008270">
    <property type="term" value="F:zinc ion binding"/>
    <property type="evidence" value="ECO:0007669"/>
    <property type="project" value="UniProtKB-KW"/>
</dbReference>
<evidence type="ECO:0000256" key="2">
    <source>
        <dbReference type="ARBA" id="ARBA00012483"/>
    </source>
</evidence>
<sequence>MKMASNSDPKDDELEAGPEVAAAASSYELKCPICLEDYDNKAFVNVCFHAFCYVCIVQWSEVSNKCPMCKVSFKSLIFDVKTESNYKT</sequence>
<dbReference type="PANTHER" id="PTHR46077">
    <property type="entry name" value="E3 UBIQUITIN-PROTEIN LIGASE TOPORS"/>
    <property type="match status" value="1"/>
</dbReference>
<evidence type="ECO:0000259" key="10">
    <source>
        <dbReference type="PROSITE" id="PS50089"/>
    </source>
</evidence>
<evidence type="ECO:0000256" key="3">
    <source>
        <dbReference type="ARBA" id="ARBA00022679"/>
    </source>
</evidence>
<dbReference type="eggNOG" id="KOG4430">
    <property type="taxonomic scope" value="Eukaryota"/>
</dbReference>
<dbReference type="EC" id="2.3.2.27" evidence="2"/>
<dbReference type="GO" id="GO:0061630">
    <property type="term" value="F:ubiquitin protein ligase activity"/>
    <property type="evidence" value="ECO:0007669"/>
    <property type="project" value="UniProtKB-EC"/>
</dbReference>
<evidence type="ECO:0000256" key="9">
    <source>
        <dbReference type="PROSITE-ProRule" id="PRU00175"/>
    </source>
</evidence>
<keyword evidence="4" id="KW-0479">Metal-binding</keyword>
<dbReference type="GO" id="GO:0006513">
    <property type="term" value="P:protein monoubiquitination"/>
    <property type="evidence" value="ECO:0007669"/>
    <property type="project" value="TreeGrafter"/>
</dbReference>
<evidence type="ECO:0000256" key="5">
    <source>
        <dbReference type="ARBA" id="ARBA00022771"/>
    </source>
</evidence>
<accession>A0A1X7SWK5</accession>
<dbReference type="SMART" id="SM00184">
    <property type="entry name" value="RING"/>
    <property type="match status" value="1"/>
</dbReference>
<feature type="domain" description="RING-type" evidence="10">
    <location>
        <begin position="31"/>
        <end position="70"/>
    </location>
</feature>
<dbReference type="SUPFAM" id="SSF57850">
    <property type="entry name" value="RING/U-box"/>
    <property type="match status" value="1"/>
</dbReference>
<dbReference type="Pfam" id="PF13639">
    <property type="entry name" value="zf-RING_2"/>
    <property type="match status" value="1"/>
</dbReference>
<dbReference type="PROSITE" id="PS00518">
    <property type="entry name" value="ZF_RING_1"/>
    <property type="match status" value="1"/>
</dbReference>
<evidence type="ECO:0000256" key="4">
    <source>
        <dbReference type="ARBA" id="ARBA00022723"/>
    </source>
</evidence>
<keyword evidence="5 9" id="KW-0863">Zinc-finger</keyword>
<dbReference type="AlphaFoldDB" id="A0A1X7SWK5"/>
<dbReference type="STRING" id="400682.A0A1X7SWK5"/>
<dbReference type="InterPro" id="IPR001841">
    <property type="entry name" value="Znf_RING"/>
</dbReference>
<keyword evidence="7" id="KW-0805">Transcription regulation</keyword>
<evidence type="ECO:0000256" key="1">
    <source>
        <dbReference type="ARBA" id="ARBA00000900"/>
    </source>
</evidence>
<dbReference type="EnsemblMetazoa" id="Aqu2.1.06526_001">
    <property type="protein sequence ID" value="Aqu2.1.06526_001"/>
    <property type="gene ID" value="Aqu2.1.06526"/>
</dbReference>
<dbReference type="PANTHER" id="PTHR46077:SF1">
    <property type="entry name" value="TOP1 BINDING ARGININE_SERINE RICH PROTEIN, E3 UBIQUITIN LIGASE"/>
    <property type="match status" value="1"/>
</dbReference>
<comment type="catalytic activity">
    <reaction evidence="1">
        <text>S-ubiquitinyl-[E2 ubiquitin-conjugating enzyme]-L-cysteine + [acceptor protein]-L-lysine = [E2 ubiquitin-conjugating enzyme]-L-cysteine + N(6)-ubiquitinyl-[acceptor protein]-L-lysine.</text>
        <dbReference type="EC" id="2.3.2.27"/>
    </reaction>
</comment>
<dbReference type="Gene3D" id="3.30.40.10">
    <property type="entry name" value="Zinc/RING finger domain, C3HC4 (zinc finger)"/>
    <property type="match status" value="1"/>
</dbReference>
<name>A0A1X7SWK5_AMPQE</name>
<keyword evidence="8" id="KW-0804">Transcription</keyword>
<keyword evidence="6" id="KW-0862">Zinc</keyword>
<dbReference type="InterPro" id="IPR017907">
    <property type="entry name" value="Znf_RING_CS"/>
</dbReference>
<evidence type="ECO:0000256" key="6">
    <source>
        <dbReference type="ARBA" id="ARBA00022833"/>
    </source>
</evidence>
<evidence type="ECO:0000256" key="7">
    <source>
        <dbReference type="ARBA" id="ARBA00023015"/>
    </source>
</evidence>
<dbReference type="GO" id="GO:0000209">
    <property type="term" value="P:protein polyubiquitination"/>
    <property type="evidence" value="ECO:0007669"/>
    <property type="project" value="TreeGrafter"/>
</dbReference>
<organism evidence="11">
    <name type="scientific">Amphimedon queenslandica</name>
    <name type="common">Sponge</name>
    <dbReference type="NCBI Taxonomy" id="400682"/>
    <lineage>
        <taxon>Eukaryota</taxon>
        <taxon>Metazoa</taxon>
        <taxon>Porifera</taxon>
        <taxon>Demospongiae</taxon>
        <taxon>Heteroscleromorpha</taxon>
        <taxon>Haplosclerida</taxon>
        <taxon>Niphatidae</taxon>
        <taxon>Amphimedon</taxon>
    </lineage>
</organism>
<dbReference type="PROSITE" id="PS50089">
    <property type="entry name" value="ZF_RING_2"/>
    <property type="match status" value="1"/>
</dbReference>
<dbReference type="InterPro" id="IPR013083">
    <property type="entry name" value="Znf_RING/FYVE/PHD"/>
</dbReference>
<evidence type="ECO:0000256" key="8">
    <source>
        <dbReference type="ARBA" id="ARBA00023163"/>
    </source>
</evidence>
<dbReference type="OrthoDB" id="21204at2759"/>
<dbReference type="InParanoid" id="A0A1X7SWK5"/>
<proteinExistence type="predicted"/>
<evidence type="ECO:0000313" key="11">
    <source>
        <dbReference type="EnsemblMetazoa" id="Aqu2.1.06526_001"/>
    </source>
</evidence>
<reference evidence="11" key="1">
    <citation type="submission" date="2017-05" db="UniProtKB">
        <authorList>
            <consortium name="EnsemblMetazoa"/>
        </authorList>
    </citation>
    <scope>IDENTIFICATION</scope>
</reference>
<protein>
    <recommendedName>
        <fullName evidence="2">RING-type E3 ubiquitin transferase</fullName>
        <ecNumber evidence="2">2.3.2.27</ecNumber>
    </recommendedName>
</protein>